<feature type="domain" description="Aminotransferase-like plant mobile" evidence="1">
    <location>
        <begin position="51"/>
        <end position="161"/>
    </location>
</feature>
<dbReference type="ExpressionAtlas" id="A0A2K3M0B7">
    <property type="expression patterns" value="baseline"/>
</dbReference>
<sequence>LAADLLGVNVQFAARETRKQRGGYVSQQWLFDNYIRQYSVKNYDCAARSYLLLLCWIHEYFPSLGRQAESGLDCDVPGTSFPRARRWRYRQGNVKLPEYRPVIDALTPDDVIWRPFQNHRAALPFDLVGMYSGYLRGCTVVPYLPERCIKQFGYVQYIPPPPPPAPTIAVVDSDWIGYDIVVDRIVQPTRPTTYAAKAAADYLSW</sequence>
<dbReference type="InterPro" id="IPR044824">
    <property type="entry name" value="MAIN-like"/>
</dbReference>
<name>A0A2K3M0B7_TRIPR</name>
<evidence type="ECO:0000313" key="2">
    <source>
        <dbReference type="EMBL" id="PNX84228.1"/>
    </source>
</evidence>
<comment type="caution">
    <text evidence="2">The sequence shown here is derived from an EMBL/GenBank/DDBJ whole genome shotgun (WGS) entry which is preliminary data.</text>
</comment>
<dbReference type="PANTHER" id="PTHR46033">
    <property type="entry name" value="PROTEIN MAIN-LIKE 2"/>
    <property type="match status" value="1"/>
</dbReference>
<evidence type="ECO:0000313" key="3">
    <source>
        <dbReference type="Proteomes" id="UP000236291"/>
    </source>
</evidence>
<feature type="non-terminal residue" evidence="2">
    <location>
        <position position="1"/>
    </location>
</feature>
<dbReference type="GO" id="GO:0010073">
    <property type="term" value="P:meristem maintenance"/>
    <property type="evidence" value="ECO:0007669"/>
    <property type="project" value="InterPro"/>
</dbReference>
<dbReference type="STRING" id="57577.A0A2K3M0B7"/>
<reference evidence="2 3" key="2">
    <citation type="journal article" date="2017" name="Front. Plant Sci.">
        <title>Gene Classification and Mining of Molecular Markers Useful in Red Clover (Trifolium pratense) Breeding.</title>
        <authorList>
            <person name="Istvanek J."/>
            <person name="Dluhosova J."/>
            <person name="Dluhos P."/>
            <person name="Patkova L."/>
            <person name="Nedelnik J."/>
            <person name="Repkova J."/>
        </authorList>
    </citation>
    <scope>NUCLEOTIDE SEQUENCE [LARGE SCALE GENOMIC DNA]</scope>
    <source>
        <strain evidence="3">cv. Tatra</strain>
        <tissue evidence="2">Young leaves</tissue>
    </source>
</reference>
<evidence type="ECO:0000259" key="1">
    <source>
        <dbReference type="Pfam" id="PF10536"/>
    </source>
</evidence>
<dbReference type="EMBL" id="ASHM01045897">
    <property type="protein sequence ID" value="PNX84228.1"/>
    <property type="molecule type" value="Genomic_DNA"/>
</dbReference>
<protein>
    <recommendedName>
        <fullName evidence="1">Aminotransferase-like plant mobile domain-containing protein</fullName>
    </recommendedName>
</protein>
<dbReference type="PANTHER" id="PTHR46033:SF8">
    <property type="entry name" value="PROTEIN MAINTENANCE OF MERISTEMS-LIKE"/>
    <property type="match status" value="1"/>
</dbReference>
<accession>A0A2K3M0B7</accession>
<organism evidence="2 3">
    <name type="scientific">Trifolium pratense</name>
    <name type="common">Red clover</name>
    <dbReference type="NCBI Taxonomy" id="57577"/>
    <lineage>
        <taxon>Eukaryota</taxon>
        <taxon>Viridiplantae</taxon>
        <taxon>Streptophyta</taxon>
        <taxon>Embryophyta</taxon>
        <taxon>Tracheophyta</taxon>
        <taxon>Spermatophyta</taxon>
        <taxon>Magnoliopsida</taxon>
        <taxon>eudicotyledons</taxon>
        <taxon>Gunneridae</taxon>
        <taxon>Pentapetalae</taxon>
        <taxon>rosids</taxon>
        <taxon>fabids</taxon>
        <taxon>Fabales</taxon>
        <taxon>Fabaceae</taxon>
        <taxon>Papilionoideae</taxon>
        <taxon>50 kb inversion clade</taxon>
        <taxon>NPAAA clade</taxon>
        <taxon>Hologalegina</taxon>
        <taxon>IRL clade</taxon>
        <taxon>Trifolieae</taxon>
        <taxon>Trifolium</taxon>
    </lineage>
</organism>
<gene>
    <name evidence="2" type="ORF">L195_g040284</name>
</gene>
<dbReference type="Proteomes" id="UP000236291">
    <property type="component" value="Unassembled WGS sequence"/>
</dbReference>
<dbReference type="InterPro" id="IPR019557">
    <property type="entry name" value="AminoTfrase-like_pln_mobile"/>
</dbReference>
<dbReference type="Pfam" id="PF10536">
    <property type="entry name" value="PMD"/>
    <property type="match status" value="1"/>
</dbReference>
<reference evidence="2 3" key="1">
    <citation type="journal article" date="2014" name="Am. J. Bot.">
        <title>Genome assembly and annotation for red clover (Trifolium pratense; Fabaceae).</title>
        <authorList>
            <person name="Istvanek J."/>
            <person name="Jaros M."/>
            <person name="Krenek A."/>
            <person name="Repkova J."/>
        </authorList>
    </citation>
    <scope>NUCLEOTIDE SEQUENCE [LARGE SCALE GENOMIC DNA]</scope>
    <source>
        <strain evidence="3">cv. Tatra</strain>
        <tissue evidence="2">Young leaves</tissue>
    </source>
</reference>
<proteinExistence type="predicted"/>
<dbReference type="AlphaFoldDB" id="A0A2K3M0B7"/>